<gene>
    <name evidence="2" type="ORF">GCM10009838_34750</name>
</gene>
<accession>A0ABN2RNR0</accession>
<keyword evidence="1" id="KW-0812">Transmembrane</keyword>
<name>A0ABN2RNR0_9ACTN</name>
<evidence type="ECO:0000313" key="3">
    <source>
        <dbReference type="Proteomes" id="UP001499854"/>
    </source>
</evidence>
<organism evidence="2 3">
    <name type="scientific">Catenulispora subtropica</name>
    <dbReference type="NCBI Taxonomy" id="450798"/>
    <lineage>
        <taxon>Bacteria</taxon>
        <taxon>Bacillati</taxon>
        <taxon>Actinomycetota</taxon>
        <taxon>Actinomycetes</taxon>
        <taxon>Catenulisporales</taxon>
        <taxon>Catenulisporaceae</taxon>
        <taxon>Catenulispora</taxon>
    </lineage>
</organism>
<keyword evidence="1" id="KW-0472">Membrane</keyword>
<sequence>MSTPTATDFLSAAKPQEEHTVKTLGVIVALVMLGFAYQSFR</sequence>
<keyword evidence="3" id="KW-1185">Reference proteome</keyword>
<dbReference type="RefSeq" id="WP_344658075.1">
    <property type="nucleotide sequence ID" value="NZ_BAAAQM010000018.1"/>
</dbReference>
<dbReference type="Proteomes" id="UP001499854">
    <property type="component" value="Unassembled WGS sequence"/>
</dbReference>
<evidence type="ECO:0000256" key="1">
    <source>
        <dbReference type="SAM" id="Phobius"/>
    </source>
</evidence>
<evidence type="ECO:0000313" key="2">
    <source>
        <dbReference type="EMBL" id="GAA1972268.1"/>
    </source>
</evidence>
<keyword evidence="1" id="KW-1133">Transmembrane helix</keyword>
<reference evidence="2 3" key="1">
    <citation type="journal article" date="2019" name="Int. J. Syst. Evol. Microbiol.">
        <title>The Global Catalogue of Microorganisms (GCM) 10K type strain sequencing project: providing services to taxonomists for standard genome sequencing and annotation.</title>
        <authorList>
            <consortium name="The Broad Institute Genomics Platform"/>
            <consortium name="The Broad Institute Genome Sequencing Center for Infectious Disease"/>
            <person name="Wu L."/>
            <person name="Ma J."/>
        </authorList>
    </citation>
    <scope>NUCLEOTIDE SEQUENCE [LARGE SCALE GENOMIC DNA]</scope>
    <source>
        <strain evidence="2 3">JCM 16013</strain>
    </source>
</reference>
<comment type="caution">
    <text evidence="2">The sequence shown here is derived from an EMBL/GenBank/DDBJ whole genome shotgun (WGS) entry which is preliminary data.</text>
</comment>
<feature type="transmembrane region" description="Helical" evidence="1">
    <location>
        <begin position="20"/>
        <end position="40"/>
    </location>
</feature>
<protein>
    <submittedName>
        <fullName evidence="2">Uncharacterized protein</fullName>
    </submittedName>
</protein>
<dbReference type="EMBL" id="BAAAQM010000018">
    <property type="protein sequence ID" value="GAA1972268.1"/>
    <property type="molecule type" value="Genomic_DNA"/>
</dbReference>
<proteinExistence type="predicted"/>